<dbReference type="Pfam" id="PF00800">
    <property type="entry name" value="PDT"/>
    <property type="match status" value="1"/>
</dbReference>
<feature type="non-terminal residue" evidence="2">
    <location>
        <position position="1"/>
    </location>
</feature>
<accession>A0A383EFJ1</accession>
<feature type="domain" description="Prephenate dehydratase" evidence="1">
    <location>
        <begin position="1"/>
        <end position="47"/>
    </location>
</feature>
<protein>
    <recommendedName>
        <fullName evidence="1">Prephenate dehydratase domain-containing protein</fullName>
    </recommendedName>
</protein>
<evidence type="ECO:0000259" key="1">
    <source>
        <dbReference type="PROSITE" id="PS51171"/>
    </source>
</evidence>
<evidence type="ECO:0000313" key="2">
    <source>
        <dbReference type="EMBL" id="SVE54868.1"/>
    </source>
</evidence>
<organism evidence="2">
    <name type="scientific">marine metagenome</name>
    <dbReference type="NCBI Taxonomy" id="408172"/>
    <lineage>
        <taxon>unclassified sequences</taxon>
        <taxon>metagenomes</taxon>
        <taxon>ecological metagenomes</taxon>
    </lineage>
</organism>
<dbReference type="AlphaFoldDB" id="A0A383EFJ1"/>
<name>A0A383EFJ1_9ZZZZ</name>
<dbReference type="GO" id="GO:0004664">
    <property type="term" value="F:prephenate dehydratase activity"/>
    <property type="evidence" value="ECO:0007669"/>
    <property type="project" value="InterPro"/>
</dbReference>
<dbReference type="InterPro" id="IPR001086">
    <property type="entry name" value="Preph_deHydtase"/>
</dbReference>
<dbReference type="PROSITE" id="PS51171">
    <property type="entry name" value="PREPHENATE_DEHYDR_3"/>
    <property type="match status" value="1"/>
</dbReference>
<dbReference type="GO" id="GO:0009094">
    <property type="term" value="P:L-phenylalanine biosynthetic process"/>
    <property type="evidence" value="ECO:0007669"/>
    <property type="project" value="InterPro"/>
</dbReference>
<dbReference type="EMBL" id="UINC01225005">
    <property type="protein sequence ID" value="SVE54868.1"/>
    <property type="molecule type" value="Genomic_DNA"/>
</dbReference>
<proteinExistence type="predicted"/>
<gene>
    <name evidence="2" type="ORF">METZ01_LOCUS507722</name>
</gene>
<dbReference type="SUPFAM" id="SSF53850">
    <property type="entry name" value="Periplasmic binding protein-like II"/>
    <property type="match status" value="1"/>
</dbReference>
<sequence length="52" mass="5786">RLSEGKLPATAGVVGSDYCAELYDLNIVENGIHDLKNNITLFLGMEKYKEKN</sequence>
<reference evidence="2" key="1">
    <citation type="submission" date="2018-05" db="EMBL/GenBank/DDBJ databases">
        <authorList>
            <person name="Lanie J.A."/>
            <person name="Ng W.-L."/>
            <person name="Kazmierczak K.M."/>
            <person name="Andrzejewski T.M."/>
            <person name="Davidsen T.M."/>
            <person name="Wayne K.J."/>
            <person name="Tettelin H."/>
            <person name="Glass J.I."/>
            <person name="Rusch D."/>
            <person name="Podicherti R."/>
            <person name="Tsui H.-C.T."/>
            <person name="Winkler M.E."/>
        </authorList>
    </citation>
    <scope>NUCLEOTIDE SEQUENCE</scope>
</reference>